<keyword evidence="14" id="KW-1185">Reference proteome</keyword>
<dbReference type="PANTHER" id="PTHR24037:SF10">
    <property type="entry name" value="MUCIN-13"/>
    <property type="match status" value="1"/>
</dbReference>
<feature type="signal peptide" evidence="11">
    <location>
        <begin position="1"/>
        <end position="24"/>
    </location>
</feature>
<reference evidence="13" key="1">
    <citation type="submission" date="2020-10" db="EMBL/GenBank/DDBJ databases">
        <title>Chromosome-scale genome assembly of the Allis shad, Alosa alosa.</title>
        <authorList>
            <person name="Margot Z."/>
            <person name="Christophe K."/>
            <person name="Cabau C."/>
            <person name="Louis A."/>
            <person name="Berthelot C."/>
            <person name="Parey E."/>
            <person name="Roest Crollius H."/>
            <person name="Montfort J."/>
            <person name="Robinson-Rechavi M."/>
            <person name="Bucao C."/>
            <person name="Bouchez O."/>
            <person name="Gislard M."/>
            <person name="Lluch J."/>
            <person name="Milhes M."/>
            <person name="Lampietro C."/>
            <person name="Lopez Roques C."/>
            <person name="Donnadieu C."/>
            <person name="Braasch I."/>
            <person name="Desvignes T."/>
            <person name="Postlethwait J."/>
            <person name="Bobe J."/>
            <person name="Guiguen Y."/>
        </authorList>
    </citation>
    <scope>NUCLEOTIDE SEQUENCE</scope>
    <source>
        <strain evidence="13">M-15738</strain>
        <tissue evidence="13">Blood</tissue>
    </source>
</reference>
<keyword evidence="7" id="KW-1015">Disulfide bond</keyword>
<sequence length="634" mass="65832">MGTTRFILLALLLCSSLCLFQATAVPPGPDSDKTTTVKPPGPDPDKTTTAAPPGPDPDKTTTAVPPGPDPDKTTTAVPPGPDPDKTTTMKPPGPDPDKTTTGIPPGPDPDKTTTAVPPGPDPDKTTTAVPPGPDPDKTTTAAPPGPDPDKTTTAAPPGPDPDKTTTAVPIPTKPKDHCSSNPCPPSSKCEELLDEHRCLCEAGLIYNKEENVCKQAKVFAGVLTVSGTYDQEMADKTSKAFKDTSDVIVNNLKKAFTDPDLKYDSSVVISLKPASTTVKVLYRTTRTGITAEVTNVFQMDSAVDEAKVKAAAATVGTFTATKLCAKNPCNAETALKCNDEGGVVNCTCRKGFAWTKDNNYVTCSVCSSGKKADAGKCINCPTGYSGINCKDNYLLIVIVVSSVLGVLLVVSMSVTTYAFLGKPKGKKDKKDKKDQSKANDMAMTFSNLATDTKPNFTVPRVGGGTEMTKDYTRPNSNMGRTANMNGYHANTSTGMESNSGAMSGYRAQTGQSLDRAASMSGYRANTPTNMGMSGGGMGGGGMSGYRANIPTNAGMGGGGMGGGGMSGYRANTPTNAGMGGGGMGGGGMMGGVQANQNRANNWRNPTYEEPNNSNYGIPRVGQANQPRNNPYSPY</sequence>
<evidence type="ECO:0000256" key="9">
    <source>
        <dbReference type="SAM" id="MobiDB-lite"/>
    </source>
</evidence>
<keyword evidence="8" id="KW-0325">Glycoprotein</keyword>
<evidence type="ECO:0000256" key="3">
    <source>
        <dbReference type="ARBA" id="ARBA00022536"/>
    </source>
</evidence>
<protein>
    <recommendedName>
        <fullName evidence="12">SEA domain-containing protein</fullName>
    </recommendedName>
</protein>
<dbReference type="PROSITE" id="PS50024">
    <property type="entry name" value="SEA"/>
    <property type="match status" value="1"/>
</dbReference>
<evidence type="ECO:0000313" key="14">
    <source>
        <dbReference type="Proteomes" id="UP000823561"/>
    </source>
</evidence>
<dbReference type="AlphaFoldDB" id="A0AAV6FM52"/>
<evidence type="ECO:0000256" key="7">
    <source>
        <dbReference type="ARBA" id="ARBA00023157"/>
    </source>
</evidence>
<feature type="chain" id="PRO_5043540480" description="SEA domain-containing protein" evidence="11">
    <location>
        <begin position="25"/>
        <end position="634"/>
    </location>
</feature>
<feature type="transmembrane region" description="Helical" evidence="10">
    <location>
        <begin position="393"/>
        <end position="420"/>
    </location>
</feature>
<dbReference type="PANTHER" id="PTHR24037">
    <property type="entry name" value="HEART DEVELOPMENT PROTEIN WITH EGF-LIKE DOMAINS 1"/>
    <property type="match status" value="1"/>
</dbReference>
<feature type="compositionally biased region" description="Low complexity" evidence="9">
    <location>
        <begin position="593"/>
        <end position="604"/>
    </location>
</feature>
<accession>A0AAV6FM52</accession>
<proteinExistence type="predicted"/>
<dbReference type="SUPFAM" id="SSF82671">
    <property type="entry name" value="SEA domain"/>
    <property type="match status" value="1"/>
</dbReference>
<keyword evidence="5" id="KW-0677">Repeat</keyword>
<feature type="compositionally biased region" description="Polar residues" evidence="9">
    <location>
        <begin position="473"/>
        <end position="482"/>
    </location>
</feature>
<dbReference type="InterPro" id="IPR000082">
    <property type="entry name" value="SEA_dom"/>
</dbReference>
<evidence type="ECO:0000256" key="1">
    <source>
        <dbReference type="ARBA" id="ARBA00004236"/>
    </source>
</evidence>
<keyword evidence="3" id="KW-0245">EGF-like domain</keyword>
<evidence type="ECO:0000256" key="4">
    <source>
        <dbReference type="ARBA" id="ARBA00022729"/>
    </source>
</evidence>
<gene>
    <name evidence="13" type="ORF">AALO_G00279710</name>
</gene>
<feature type="region of interest" description="Disordered" evidence="9">
    <location>
        <begin position="593"/>
        <end position="634"/>
    </location>
</feature>
<evidence type="ECO:0000256" key="5">
    <source>
        <dbReference type="ARBA" id="ARBA00022737"/>
    </source>
</evidence>
<evidence type="ECO:0000256" key="10">
    <source>
        <dbReference type="SAM" id="Phobius"/>
    </source>
</evidence>
<evidence type="ECO:0000313" key="13">
    <source>
        <dbReference type="EMBL" id="KAG5262861.1"/>
    </source>
</evidence>
<feature type="region of interest" description="Disordered" evidence="9">
    <location>
        <begin position="454"/>
        <end position="482"/>
    </location>
</feature>
<dbReference type="EMBL" id="JADWDJ010000022">
    <property type="protein sequence ID" value="KAG5262861.1"/>
    <property type="molecule type" value="Genomic_DNA"/>
</dbReference>
<dbReference type="InterPro" id="IPR036364">
    <property type="entry name" value="SEA_dom_sf"/>
</dbReference>
<dbReference type="InterPro" id="IPR009030">
    <property type="entry name" value="Growth_fac_rcpt_cys_sf"/>
</dbReference>
<dbReference type="SUPFAM" id="SSF57184">
    <property type="entry name" value="Growth factor receptor domain"/>
    <property type="match status" value="1"/>
</dbReference>
<comment type="caution">
    <text evidence="13">The sequence shown here is derived from an EMBL/GenBank/DDBJ whole genome shotgun (WGS) entry which is preliminary data.</text>
</comment>
<evidence type="ECO:0000259" key="12">
    <source>
        <dbReference type="PROSITE" id="PS50024"/>
    </source>
</evidence>
<keyword evidence="2" id="KW-1003">Cell membrane</keyword>
<name>A0AAV6FM52_9TELE</name>
<dbReference type="GO" id="GO:0005886">
    <property type="term" value="C:plasma membrane"/>
    <property type="evidence" value="ECO:0007669"/>
    <property type="project" value="UniProtKB-SubCell"/>
</dbReference>
<evidence type="ECO:0000256" key="8">
    <source>
        <dbReference type="ARBA" id="ARBA00023180"/>
    </source>
</evidence>
<organism evidence="13 14">
    <name type="scientific">Alosa alosa</name>
    <name type="common">allis shad</name>
    <dbReference type="NCBI Taxonomy" id="278164"/>
    <lineage>
        <taxon>Eukaryota</taxon>
        <taxon>Metazoa</taxon>
        <taxon>Chordata</taxon>
        <taxon>Craniata</taxon>
        <taxon>Vertebrata</taxon>
        <taxon>Euteleostomi</taxon>
        <taxon>Actinopterygii</taxon>
        <taxon>Neopterygii</taxon>
        <taxon>Teleostei</taxon>
        <taxon>Clupei</taxon>
        <taxon>Clupeiformes</taxon>
        <taxon>Clupeoidei</taxon>
        <taxon>Clupeidae</taxon>
        <taxon>Alosa</taxon>
    </lineage>
</organism>
<feature type="domain" description="SEA" evidence="12">
    <location>
        <begin position="215"/>
        <end position="349"/>
    </location>
</feature>
<dbReference type="Pfam" id="PF01390">
    <property type="entry name" value="SEA"/>
    <property type="match status" value="1"/>
</dbReference>
<evidence type="ECO:0000256" key="6">
    <source>
        <dbReference type="ARBA" id="ARBA00023136"/>
    </source>
</evidence>
<feature type="region of interest" description="Disordered" evidence="9">
    <location>
        <begin position="25"/>
        <end position="183"/>
    </location>
</feature>
<keyword evidence="10" id="KW-1133">Transmembrane helix</keyword>
<keyword evidence="6 10" id="KW-0472">Membrane</keyword>
<dbReference type="Proteomes" id="UP000823561">
    <property type="component" value="Chromosome 22"/>
</dbReference>
<comment type="subcellular location">
    <subcellularLocation>
        <location evidence="1">Cell membrane</location>
    </subcellularLocation>
</comment>
<feature type="compositionally biased region" description="Polar residues" evidence="9">
    <location>
        <begin position="622"/>
        <end position="634"/>
    </location>
</feature>
<keyword evidence="10" id="KW-0812">Transmembrane</keyword>
<evidence type="ECO:0000256" key="2">
    <source>
        <dbReference type="ARBA" id="ARBA00022475"/>
    </source>
</evidence>
<keyword evidence="4 11" id="KW-0732">Signal</keyword>
<evidence type="ECO:0000256" key="11">
    <source>
        <dbReference type="SAM" id="SignalP"/>
    </source>
</evidence>